<evidence type="ECO:0000256" key="1">
    <source>
        <dbReference type="SAM" id="Phobius"/>
    </source>
</evidence>
<dbReference type="OrthoDB" id="3404679at2"/>
<keyword evidence="5" id="KW-1185">Reference proteome</keyword>
<reference evidence="4 5" key="1">
    <citation type="submission" date="2019-01" db="EMBL/GenBank/DDBJ databases">
        <title>Nocardioides guangzhouensis sp. nov., an actinobacterium isolated from soil.</title>
        <authorList>
            <person name="Fu Y."/>
            <person name="Cai Y."/>
            <person name="Lin Z."/>
            <person name="Chen P."/>
        </authorList>
    </citation>
    <scope>NUCLEOTIDE SEQUENCE [LARGE SCALE GENOMIC DNA]</scope>
    <source>
        <strain evidence="4 5">NBRC 105384</strain>
    </source>
</reference>
<feature type="domain" description="SGNH" evidence="3">
    <location>
        <begin position="427"/>
        <end position="652"/>
    </location>
</feature>
<evidence type="ECO:0000259" key="2">
    <source>
        <dbReference type="Pfam" id="PF01757"/>
    </source>
</evidence>
<name>A0A4Q5J7N6_9ACTN</name>
<keyword evidence="1" id="KW-0812">Transmembrane</keyword>
<feature type="transmembrane region" description="Helical" evidence="1">
    <location>
        <begin position="234"/>
        <end position="252"/>
    </location>
</feature>
<protein>
    <submittedName>
        <fullName evidence="4">Acyltransferase</fullName>
    </submittedName>
</protein>
<feature type="transmembrane region" description="Helical" evidence="1">
    <location>
        <begin position="141"/>
        <end position="164"/>
    </location>
</feature>
<feature type="transmembrane region" description="Helical" evidence="1">
    <location>
        <begin position="171"/>
        <end position="192"/>
    </location>
</feature>
<dbReference type="InterPro" id="IPR050879">
    <property type="entry name" value="Acyltransferase_3"/>
</dbReference>
<dbReference type="PANTHER" id="PTHR23028:SF53">
    <property type="entry name" value="ACYL_TRANSF_3 DOMAIN-CONTAINING PROTEIN"/>
    <property type="match status" value="1"/>
</dbReference>
<dbReference type="GO" id="GO:0009103">
    <property type="term" value="P:lipopolysaccharide biosynthetic process"/>
    <property type="evidence" value="ECO:0007669"/>
    <property type="project" value="TreeGrafter"/>
</dbReference>
<dbReference type="AlphaFoldDB" id="A0A4Q5J7N6"/>
<dbReference type="RefSeq" id="WP_129985437.1">
    <property type="nucleotide sequence ID" value="NZ_SDPU01000010.1"/>
</dbReference>
<proteinExistence type="predicted"/>
<gene>
    <name evidence="4" type="ORF">ETU37_03280</name>
</gene>
<keyword evidence="4" id="KW-0808">Transferase</keyword>
<feature type="transmembrane region" description="Helical" evidence="1">
    <location>
        <begin position="38"/>
        <end position="59"/>
    </location>
</feature>
<comment type="caution">
    <text evidence="4">The sequence shown here is derived from an EMBL/GenBank/DDBJ whole genome shotgun (WGS) entry which is preliminary data.</text>
</comment>
<dbReference type="Pfam" id="PF19040">
    <property type="entry name" value="SGNH"/>
    <property type="match status" value="1"/>
</dbReference>
<dbReference type="InterPro" id="IPR043968">
    <property type="entry name" value="SGNH"/>
</dbReference>
<feature type="domain" description="Acyltransferase 3" evidence="2">
    <location>
        <begin position="12"/>
        <end position="334"/>
    </location>
</feature>
<dbReference type="Pfam" id="PF01757">
    <property type="entry name" value="Acyl_transf_3"/>
    <property type="match status" value="1"/>
</dbReference>
<accession>A0A4Q5J7N6</accession>
<dbReference type="GO" id="GO:0016020">
    <property type="term" value="C:membrane"/>
    <property type="evidence" value="ECO:0007669"/>
    <property type="project" value="TreeGrafter"/>
</dbReference>
<evidence type="ECO:0000259" key="3">
    <source>
        <dbReference type="Pfam" id="PF19040"/>
    </source>
</evidence>
<keyword evidence="1" id="KW-0472">Membrane</keyword>
<dbReference type="EMBL" id="SDPU01000010">
    <property type="protein sequence ID" value="RYU14553.1"/>
    <property type="molecule type" value="Genomic_DNA"/>
</dbReference>
<keyword evidence="1" id="KW-1133">Transmembrane helix</keyword>
<evidence type="ECO:0000313" key="5">
    <source>
        <dbReference type="Proteomes" id="UP000291189"/>
    </source>
</evidence>
<feature type="transmembrane region" description="Helical" evidence="1">
    <location>
        <begin position="80"/>
        <end position="102"/>
    </location>
</feature>
<evidence type="ECO:0000313" key="4">
    <source>
        <dbReference type="EMBL" id="RYU14553.1"/>
    </source>
</evidence>
<dbReference type="Proteomes" id="UP000291189">
    <property type="component" value="Unassembled WGS sequence"/>
</dbReference>
<sequence length="675" mass="73881">MASRTTSWAYRPSLDGLRMLAMYLIILFHTQVPWIQGSFIAVNLFFVLSGYLVTNVVLTEMERTGRLDLGRFYARRVRRLLPAALVAIVGISLVFLLVAPVVRRLGLVGDAQGSLLYVANWRFIAQANDYFAPNVDKSPFLHFWTLSIEEQFYVVFPLLILLLARSSRRGVMVAGLAVVTVASIGAQVYWATADPIHAYYGTDARLYQLSAGALMAVALRTWPVRLPRVGARAVAVGGMALFAVLCFSAVAMSQSNRGFLGTAACLMIVAGLMLDEDQPLAKALSLRPVVYLGQISYSTYLWHWPAILVMGMFLDVGPVTMAALAAVIATGLAAASAELLEQPVRSAKRLNRFRWRVSAVGVACSVLAAVLVVPTVLEREQPPAVASGTGGAAVGKLAAAHSDPLPKDVDWDRVDRDRGTEQTCQVDDLDRCVLHEGSGAHVLLVGDSHARMMTAMFEQLAKKHDFTLSTNIVSGCPWQENLRNTQSSPKRQERCDEARTGWYDTVLPRLDPDLVVVATLPRDHGKWHQRLENRDGSDLGLERSLLRATRDTLDKIEKVADRTLMVQSVATPRSFVPNDCLTSAKDPDDCVVPLTTTNRPSDAYYLAVAADVDAAYTVDLNPAFCPAGPLCSPVVDGMVVWRDNQHLTASFVAHQRAKVWRLIQQTGVLDALDGL</sequence>
<feature type="transmembrane region" description="Helical" evidence="1">
    <location>
        <begin position="12"/>
        <end position="32"/>
    </location>
</feature>
<dbReference type="InterPro" id="IPR002656">
    <property type="entry name" value="Acyl_transf_3_dom"/>
</dbReference>
<dbReference type="GO" id="GO:0016747">
    <property type="term" value="F:acyltransferase activity, transferring groups other than amino-acyl groups"/>
    <property type="evidence" value="ECO:0007669"/>
    <property type="project" value="InterPro"/>
</dbReference>
<feature type="transmembrane region" description="Helical" evidence="1">
    <location>
        <begin position="258"/>
        <end position="274"/>
    </location>
</feature>
<organism evidence="4 5">
    <name type="scientific">Nocardioides iriomotensis</name>
    <dbReference type="NCBI Taxonomy" id="715784"/>
    <lineage>
        <taxon>Bacteria</taxon>
        <taxon>Bacillati</taxon>
        <taxon>Actinomycetota</taxon>
        <taxon>Actinomycetes</taxon>
        <taxon>Propionibacteriales</taxon>
        <taxon>Nocardioidaceae</taxon>
        <taxon>Nocardioides</taxon>
    </lineage>
</organism>
<dbReference type="PANTHER" id="PTHR23028">
    <property type="entry name" value="ACETYLTRANSFERASE"/>
    <property type="match status" value="1"/>
</dbReference>
<keyword evidence="4" id="KW-0012">Acyltransferase</keyword>
<feature type="transmembrane region" description="Helical" evidence="1">
    <location>
        <begin position="353"/>
        <end position="377"/>
    </location>
</feature>